<dbReference type="PANTHER" id="PTHR36699">
    <property type="entry name" value="LD-TRANSPEPTIDASE"/>
    <property type="match status" value="1"/>
</dbReference>
<dbReference type="InterPro" id="IPR005490">
    <property type="entry name" value="LD_TPept_cat_dom"/>
</dbReference>
<dbReference type="GO" id="GO:0016740">
    <property type="term" value="F:transferase activity"/>
    <property type="evidence" value="ECO:0007669"/>
    <property type="project" value="UniProtKB-KW"/>
</dbReference>
<comment type="similarity">
    <text evidence="2">Belongs to the YkuD family.</text>
</comment>
<feature type="signal peptide" evidence="8">
    <location>
        <begin position="1"/>
        <end position="17"/>
    </location>
</feature>
<dbReference type="AlphaFoldDB" id="A0AB73BHF9"/>
<dbReference type="PROSITE" id="PS52029">
    <property type="entry name" value="LD_TPASE"/>
    <property type="match status" value="1"/>
</dbReference>
<keyword evidence="6 7" id="KW-0961">Cell wall biogenesis/degradation</keyword>
<evidence type="ECO:0000313" key="10">
    <source>
        <dbReference type="EMBL" id="KAA1160761.1"/>
    </source>
</evidence>
<keyword evidence="8" id="KW-0732">Signal</keyword>
<gene>
    <name evidence="10" type="ORF">EU508_09945</name>
</gene>
<organism evidence="10 11">
    <name type="scientific">Pseudoalteromonas fuliginea</name>
    <dbReference type="NCBI Taxonomy" id="1872678"/>
    <lineage>
        <taxon>Bacteria</taxon>
        <taxon>Pseudomonadati</taxon>
        <taxon>Pseudomonadota</taxon>
        <taxon>Gammaproteobacteria</taxon>
        <taxon>Alteromonadales</taxon>
        <taxon>Pseudoalteromonadaceae</taxon>
        <taxon>Pseudoalteromonas</taxon>
    </lineage>
</organism>
<accession>A0AB73BHF9</accession>
<evidence type="ECO:0000256" key="7">
    <source>
        <dbReference type="PROSITE-ProRule" id="PRU01373"/>
    </source>
</evidence>
<dbReference type="GO" id="GO:0008360">
    <property type="term" value="P:regulation of cell shape"/>
    <property type="evidence" value="ECO:0007669"/>
    <property type="project" value="UniProtKB-UniRule"/>
</dbReference>
<keyword evidence="4 7" id="KW-0133">Cell shape</keyword>
<protein>
    <submittedName>
        <fullName evidence="10">Murein L,D-transpeptidase</fullName>
    </submittedName>
</protein>
<keyword evidence="3" id="KW-0808">Transferase</keyword>
<feature type="active site" description="Nucleophile" evidence="7">
    <location>
        <position position="152"/>
    </location>
</feature>
<keyword evidence="5 7" id="KW-0573">Peptidoglycan synthesis</keyword>
<dbReference type="EMBL" id="SEUK01000048">
    <property type="protein sequence ID" value="KAA1160761.1"/>
    <property type="molecule type" value="Genomic_DNA"/>
</dbReference>
<evidence type="ECO:0000256" key="6">
    <source>
        <dbReference type="ARBA" id="ARBA00023316"/>
    </source>
</evidence>
<dbReference type="SUPFAM" id="SSF141523">
    <property type="entry name" value="L,D-transpeptidase catalytic domain-like"/>
    <property type="match status" value="1"/>
</dbReference>
<dbReference type="InterPro" id="IPR038063">
    <property type="entry name" value="Transpep_catalytic_dom"/>
</dbReference>
<comment type="caution">
    <text evidence="10">The sequence shown here is derived from an EMBL/GenBank/DDBJ whole genome shotgun (WGS) entry which is preliminary data.</text>
</comment>
<evidence type="ECO:0000256" key="3">
    <source>
        <dbReference type="ARBA" id="ARBA00022679"/>
    </source>
</evidence>
<sequence length="236" mass="27318">MKKLITFLVFFMFNSFAAEFPTSARSEKAISMVAPTLKKQLSDKGLEYGAPIFIRIFKDPGILEVWLESDDGIFIHFKNYEICTFSGDLGPKLKEGDNQSPEGFYYVDASRLNPWSNYHLSFNLGFPNKYDRTHNRTGSALMVHGNCVSIGCYAMTDEYINEIYALGAAALKSGQSFFRVHSFPFMLEDEVLSKHKANQWYPFWLNLKEGYDYFNNYKKPPNVEVYKGMYTFENRY</sequence>
<feature type="domain" description="L,D-TPase catalytic" evidence="9">
    <location>
        <begin position="52"/>
        <end position="183"/>
    </location>
</feature>
<dbReference type="GO" id="GO:0009252">
    <property type="term" value="P:peptidoglycan biosynthetic process"/>
    <property type="evidence" value="ECO:0007669"/>
    <property type="project" value="UniProtKB-KW"/>
</dbReference>
<evidence type="ECO:0000256" key="2">
    <source>
        <dbReference type="ARBA" id="ARBA00005992"/>
    </source>
</evidence>
<dbReference type="Pfam" id="PF03734">
    <property type="entry name" value="YkuD"/>
    <property type="match status" value="1"/>
</dbReference>
<evidence type="ECO:0000256" key="4">
    <source>
        <dbReference type="ARBA" id="ARBA00022960"/>
    </source>
</evidence>
<evidence type="ECO:0000259" key="9">
    <source>
        <dbReference type="PROSITE" id="PS52029"/>
    </source>
</evidence>
<dbReference type="CDD" id="cd16913">
    <property type="entry name" value="YkuD_like"/>
    <property type="match status" value="1"/>
</dbReference>
<name>A0AB73BHF9_9GAMM</name>
<dbReference type="GO" id="GO:0071555">
    <property type="term" value="P:cell wall organization"/>
    <property type="evidence" value="ECO:0007669"/>
    <property type="project" value="UniProtKB-UniRule"/>
</dbReference>
<evidence type="ECO:0000256" key="8">
    <source>
        <dbReference type="SAM" id="SignalP"/>
    </source>
</evidence>
<feature type="chain" id="PRO_5044491031" evidence="8">
    <location>
        <begin position="18"/>
        <end position="236"/>
    </location>
</feature>
<reference evidence="10 11" key="1">
    <citation type="submission" date="2019-01" db="EMBL/GenBank/DDBJ databases">
        <title>Genome sequences of marine Pseudoalteromonas species.</title>
        <authorList>
            <person name="Boraston A.B."/>
            <person name="Hehemann J.-H."/>
            <person name="Vickers C.J."/>
            <person name="Salama-Alber O."/>
            <person name="Abe K."/>
            <person name="Hettle A.J."/>
        </authorList>
    </citation>
    <scope>NUCLEOTIDE SEQUENCE [LARGE SCALE GENOMIC DNA]</scope>
    <source>
        <strain evidence="10 11">PS42</strain>
    </source>
</reference>
<dbReference type="Proteomes" id="UP000324162">
    <property type="component" value="Unassembled WGS sequence"/>
</dbReference>
<evidence type="ECO:0000256" key="5">
    <source>
        <dbReference type="ARBA" id="ARBA00022984"/>
    </source>
</evidence>
<dbReference type="PANTHER" id="PTHR36699:SF1">
    <property type="entry name" value="L,D-TRANSPEPTIDASE YAFK-RELATED"/>
    <property type="match status" value="1"/>
</dbReference>
<comment type="pathway">
    <text evidence="1 7">Cell wall biogenesis; peptidoglycan biosynthesis.</text>
</comment>
<evidence type="ECO:0000256" key="1">
    <source>
        <dbReference type="ARBA" id="ARBA00004752"/>
    </source>
</evidence>
<dbReference type="GO" id="GO:0004180">
    <property type="term" value="F:carboxypeptidase activity"/>
    <property type="evidence" value="ECO:0007669"/>
    <property type="project" value="UniProtKB-ARBA"/>
</dbReference>
<proteinExistence type="inferred from homology"/>
<evidence type="ECO:0000313" key="11">
    <source>
        <dbReference type="Proteomes" id="UP000324162"/>
    </source>
</evidence>
<feature type="active site" description="Proton donor/acceptor" evidence="7">
    <location>
        <position position="144"/>
    </location>
</feature>